<dbReference type="PANTHER" id="PTHR33392">
    <property type="entry name" value="POLYISOPRENYL-TEICHOIC ACID--PEPTIDOGLYCAN TEICHOIC ACID TRANSFERASE TAGU"/>
    <property type="match status" value="1"/>
</dbReference>
<dbReference type="GeneID" id="41072411"/>
<feature type="transmembrane region" description="Helical" evidence="2">
    <location>
        <begin position="12"/>
        <end position="37"/>
    </location>
</feature>
<name>A0A0A8HR53_STAHY</name>
<evidence type="ECO:0000256" key="1">
    <source>
        <dbReference type="ARBA" id="ARBA00006068"/>
    </source>
</evidence>
<dbReference type="NCBIfam" id="TIGR00350">
    <property type="entry name" value="lytR_cpsA_psr"/>
    <property type="match status" value="1"/>
</dbReference>
<dbReference type="InterPro" id="IPR004474">
    <property type="entry name" value="LytR_CpsA_psr"/>
</dbReference>
<keyword evidence="2" id="KW-0812">Transmembrane</keyword>
<comment type="similarity">
    <text evidence="1">Belongs to the LytR/CpsA/Psr (LCP) family.</text>
</comment>
<dbReference type="STRING" id="1284.SHYC_02875"/>
<dbReference type="RefSeq" id="WP_039644347.1">
    <property type="nucleotide sequence ID" value="NZ_CP008747.1"/>
</dbReference>
<evidence type="ECO:0000313" key="4">
    <source>
        <dbReference type="EMBL" id="RIO44743.1"/>
    </source>
</evidence>
<dbReference type="Gene3D" id="3.40.630.190">
    <property type="entry name" value="LCP protein"/>
    <property type="match status" value="1"/>
</dbReference>
<sequence length="317" mass="35131">MDYQRSKKRKNPVVRALLWIIGILLILTIIAVAYLAFKIFATGGAIHNPLNREHSALRSGQVDMNKGEPISIALFGIDSNAKRQQQHDGQRSDTIMLLSINPDNKKSEVISIPRDTRAEIVGRGTTEKINHAYAYGGPDMAVKSLEKLMNVPIDHYATVDMDGLKDTIDTVGGIDVVSNATFNVHGQQYTQGQKVHLDGEQAMAFIRSRKESGAGGDFGRQERQQLVLQGLANKLTSVSSITNFNSLMDQLSDNVTTDMTLGELNAFRSNYKEGNETVERHQLKGSDTTGEDGLYYFIPDENSKQQIIQSYRDNLGL</sequence>
<keyword evidence="2" id="KW-0472">Membrane</keyword>
<dbReference type="InterPro" id="IPR050922">
    <property type="entry name" value="LytR/CpsA/Psr_CW_biosynth"/>
</dbReference>
<proteinExistence type="inferred from homology"/>
<evidence type="ECO:0000256" key="2">
    <source>
        <dbReference type="SAM" id="Phobius"/>
    </source>
</evidence>
<dbReference type="EMBL" id="QXVO01000027">
    <property type="protein sequence ID" value="RIO44743.1"/>
    <property type="molecule type" value="Genomic_DNA"/>
</dbReference>
<accession>A0A0A8HR53</accession>
<evidence type="ECO:0000313" key="5">
    <source>
        <dbReference type="Proteomes" id="UP000285625"/>
    </source>
</evidence>
<reference evidence="4 5" key="1">
    <citation type="journal article" date="2016" name="Front. Microbiol.">
        <title>Comprehensive Phylogenetic Analysis of Bovine Non-aureus Staphylococci Species Based on Whole-Genome Sequencing.</title>
        <authorList>
            <person name="Naushad S."/>
            <person name="Barkema H.W."/>
            <person name="Luby C."/>
            <person name="Condas L.A."/>
            <person name="Nobrega D.B."/>
            <person name="Carson D.A."/>
            <person name="De Buck J."/>
        </authorList>
    </citation>
    <scope>NUCLEOTIDE SEQUENCE [LARGE SCALE GENOMIC DNA]</scope>
    <source>
        <strain evidence="4 5">SNUC 5959</strain>
    </source>
</reference>
<gene>
    <name evidence="4" type="ORF">BUZ57_08995</name>
</gene>
<comment type="caution">
    <text evidence="4">The sequence shown here is derived from an EMBL/GenBank/DDBJ whole genome shotgun (WGS) entry which is preliminary data.</text>
</comment>
<organism evidence="4 5">
    <name type="scientific">Staphylococcus hyicus</name>
    <dbReference type="NCBI Taxonomy" id="1284"/>
    <lineage>
        <taxon>Bacteria</taxon>
        <taxon>Bacillati</taxon>
        <taxon>Bacillota</taxon>
        <taxon>Bacilli</taxon>
        <taxon>Bacillales</taxon>
        <taxon>Staphylococcaceae</taxon>
        <taxon>Staphylococcus</taxon>
    </lineage>
</organism>
<keyword evidence="2" id="KW-1133">Transmembrane helix</keyword>
<feature type="domain" description="Cell envelope-related transcriptional attenuator" evidence="3">
    <location>
        <begin position="91"/>
        <end position="236"/>
    </location>
</feature>
<dbReference type="AlphaFoldDB" id="A0A0A8HR53"/>
<dbReference type="PANTHER" id="PTHR33392:SF6">
    <property type="entry name" value="POLYISOPRENYL-TEICHOIC ACID--PEPTIDOGLYCAN TEICHOIC ACID TRANSFERASE TAGU"/>
    <property type="match status" value="1"/>
</dbReference>
<dbReference type="Proteomes" id="UP000285625">
    <property type="component" value="Unassembled WGS sequence"/>
</dbReference>
<dbReference type="KEGG" id="shu:SHYC_02875"/>
<protein>
    <submittedName>
        <fullName evidence="4">LytR family transcriptional regulator</fullName>
    </submittedName>
</protein>
<dbReference type="HOGENOM" id="CLU_016455_2_2_9"/>
<evidence type="ECO:0000259" key="3">
    <source>
        <dbReference type="Pfam" id="PF03816"/>
    </source>
</evidence>
<dbReference type="Pfam" id="PF03816">
    <property type="entry name" value="LytR_cpsA_psr"/>
    <property type="match status" value="1"/>
</dbReference>